<keyword evidence="2" id="KW-1185">Reference proteome</keyword>
<gene>
    <name evidence="1" type="ORF">BS329_22375</name>
</gene>
<proteinExistence type="predicted"/>
<dbReference type="AlphaFoldDB" id="A0A1R0KPV3"/>
<reference evidence="1 2" key="1">
    <citation type="submission" date="2016-01" db="EMBL/GenBank/DDBJ databases">
        <title>Amycolatopsis coloradensis genome sequencing and assembly.</title>
        <authorList>
            <person name="Mayilraj S."/>
        </authorList>
    </citation>
    <scope>NUCLEOTIDE SEQUENCE [LARGE SCALE GENOMIC DNA]</scope>
    <source>
        <strain evidence="1 2">DSM 44225</strain>
    </source>
</reference>
<evidence type="ECO:0000313" key="2">
    <source>
        <dbReference type="Proteomes" id="UP000187486"/>
    </source>
</evidence>
<dbReference type="STRING" id="76021.BS329_22375"/>
<organism evidence="1 2">
    <name type="scientific">Amycolatopsis coloradensis</name>
    <dbReference type="NCBI Taxonomy" id="76021"/>
    <lineage>
        <taxon>Bacteria</taxon>
        <taxon>Bacillati</taxon>
        <taxon>Actinomycetota</taxon>
        <taxon>Actinomycetes</taxon>
        <taxon>Pseudonocardiales</taxon>
        <taxon>Pseudonocardiaceae</taxon>
        <taxon>Amycolatopsis</taxon>
    </lineage>
</organism>
<accession>A0A1R0KPV3</accession>
<evidence type="ECO:0000313" key="1">
    <source>
        <dbReference type="EMBL" id="OLZ49184.1"/>
    </source>
</evidence>
<protein>
    <submittedName>
        <fullName evidence="1">Uncharacterized protein</fullName>
    </submittedName>
</protein>
<comment type="caution">
    <text evidence="1">The sequence shown here is derived from an EMBL/GenBank/DDBJ whole genome shotgun (WGS) entry which is preliminary data.</text>
</comment>
<dbReference type="Proteomes" id="UP000187486">
    <property type="component" value="Unassembled WGS sequence"/>
</dbReference>
<name>A0A1R0KPV3_9PSEU</name>
<dbReference type="EMBL" id="MQUQ01000012">
    <property type="protein sequence ID" value="OLZ49184.1"/>
    <property type="molecule type" value="Genomic_DNA"/>
</dbReference>
<sequence>MKASFLAPEYRKGAFTYFSRVLRRRSAERPAASPSPGASCRAKRAREPLLGGSLELDGGWLLDGGLVGVVVGGRQTISNSTVAVPLAAGRFGPLSQGRLALMAAALDAQPTLRDRCPEGHLQDAQRLKVAFKAAGTRPDPPARPQVEDYLRWATVPPPPVCGAPTGIFGT</sequence>